<dbReference type="Gene3D" id="3.20.20.100">
    <property type="entry name" value="NADP-dependent oxidoreductase domain"/>
    <property type="match status" value="1"/>
</dbReference>
<organism evidence="5 6">
    <name type="scientific">Microlunatus aurantiacus</name>
    <dbReference type="NCBI Taxonomy" id="446786"/>
    <lineage>
        <taxon>Bacteria</taxon>
        <taxon>Bacillati</taxon>
        <taxon>Actinomycetota</taxon>
        <taxon>Actinomycetes</taxon>
        <taxon>Propionibacteriales</taxon>
        <taxon>Propionibacteriaceae</taxon>
        <taxon>Microlunatus</taxon>
    </lineage>
</organism>
<dbReference type="PROSITE" id="PS00798">
    <property type="entry name" value="ALDOKETO_REDUCTASE_1"/>
    <property type="match status" value="1"/>
</dbReference>
<comment type="similarity">
    <text evidence="1">Belongs to the aldo/keto reductase family.</text>
</comment>
<dbReference type="Proteomes" id="UP001500051">
    <property type="component" value="Unassembled WGS sequence"/>
</dbReference>
<keyword evidence="6" id="KW-1185">Reference proteome</keyword>
<evidence type="ECO:0000256" key="2">
    <source>
        <dbReference type="ARBA" id="ARBA00022857"/>
    </source>
</evidence>
<dbReference type="CDD" id="cd19132">
    <property type="entry name" value="AKR_AKR5D1_E1"/>
    <property type="match status" value="1"/>
</dbReference>
<dbReference type="PRINTS" id="PR00069">
    <property type="entry name" value="ALDKETRDTASE"/>
</dbReference>
<keyword evidence="3" id="KW-0560">Oxidoreductase</keyword>
<dbReference type="InterPro" id="IPR023210">
    <property type="entry name" value="NADP_OxRdtase_dom"/>
</dbReference>
<evidence type="ECO:0000259" key="4">
    <source>
        <dbReference type="Pfam" id="PF00248"/>
    </source>
</evidence>
<name>A0ABP7EA51_9ACTN</name>
<dbReference type="EMBL" id="BAAAYX010000020">
    <property type="protein sequence ID" value="GAA3716368.1"/>
    <property type="molecule type" value="Genomic_DNA"/>
</dbReference>
<reference evidence="6" key="1">
    <citation type="journal article" date="2019" name="Int. J. Syst. Evol. Microbiol.">
        <title>The Global Catalogue of Microorganisms (GCM) 10K type strain sequencing project: providing services to taxonomists for standard genome sequencing and annotation.</title>
        <authorList>
            <consortium name="The Broad Institute Genomics Platform"/>
            <consortium name="The Broad Institute Genome Sequencing Center for Infectious Disease"/>
            <person name="Wu L."/>
            <person name="Ma J."/>
        </authorList>
    </citation>
    <scope>NUCLEOTIDE SEQUENCE [LARGE SCALE GENOMIC DNA]</scope>
    <source>
        <strain evidence="6">JCM 16548</strain>
    </source>
</reference>
<accession>A0ABP7EA51</accession>
<dbReference type="PROSITE" id="PS00063">
    <property type="entry name" value="ALDOKETO_REDUCTASE_3"/>
    <property type="match status" value="1"/>
</dbReference>
<dbReference type="PANTHER" id="PTHR43827">
    <property type="entry name" value="2,5-DIKETO-D-GLUCONIC ACID REDUCTASE"/>
    <property type="match status" value="1"/>
</dbReference>
<evidence type="ECO:0000313" key="5">
    <source>
        <dbReference type="EMBL" id="GAA3716368.1"/>
    </source>
</evidence>
<gene>
    <name evidence="5" type="ORF">GCM10022204_40140</name>
</gene>
<protein>
    <submittedName>
        <fullName evidence="5">Aldo/keto reductase</fullName>
    </submittedName>
</protein>
<dbReference type="RefSeq" id="WP_344814235.1">
    <property type="nucleotide sequence ID" value="NZ_BAAAYX010000020.1"/>
</dbReference>
<dbReference type="PANTHER" id="PTHR43827:SF3">
    <property type="entry name" value="NADP-DEPENDENT OXIDOREDUCTASE DOMAIN-CONTAINING PROTEIN"/>
    <property type="match status" value="1"/>
</dbReference>
<evidence type="ECO:0000256" key="1">
    <source>
        <dbReference type="ARBA" id="ARBA00007905"/>
    </source>
</evidence>
<proteinExistence type="inferred from homology"/>
<keyword evidence="2" id="KW-0521">NADP</keyword>
<dbReference type="InterPro" id="IPR020471">
    <property type="entry name" value="AKR"/>
</dbReference>
<evidence type="ECO:0000256" key="3">
    <source>
        <dbReference type="ARBA" id="ARBA00023002"/>
    </source>
</evidence>
<dbReference type="PIRSF" id="PIRSF000097">
    <property type="entry name" value="AKR"/>
    <property type="match status" value="1"/>
</dbReference>
<dbReference type="InterPro" id="IPR036812">
    <property type="entry name" value="NAD(P)_OxRdtase_dom_sf"/>
</dbReference>
<dbReference type="Pfam" id="PF00248">
    <property type="entry name" value="Aldo_ket_red"/>
    <property type="match status" value="1"/>
</dbReference>
<dbReference type="SUPFAM" id="SSF51430">
    <property type="entry name" value="NAD(P)-linked oxidoreductase"/>
    <property type="match status" value="1"/>
</dbReference>
<sequence>MPTVPTVFGAEITLPAIGFGTGGLSGAAGVDAIGRALEVGYRLLDSAVNYENEGAVGRAVRQSSVPREEIIVTSKLPGRRHGYDAAIATIEESLYRTGLDHLDLYLIHWPNPRVDQYVEAWQALITARDRGLVRAIGVSNFLPEHLDRLIDETGVTPSVNQVELHPFFPQTEQRAANADRGIITQAWCPIYRGGELLDHLLLRSIGDRHGVSAAQVVLRWHLQLGVVPIPKSADDERQYENLDLFGFALTDEEMVQISALGREDGRLRGLDPATHEEL</sequence>
<evidence type="ECO:0000313" key="6">
    <source>
        <dbReference type="Proteomes" id="UP001500051"/>
    </source>
</evidence>
<feature type="domain" description="NADP-dependent oxidoreductase" evidence="4">
    <location>
        <begin position="17"/>
        <end position="260"/>
    </location>
</feature>
<dbReference type="InterPro" id="IPR018170">
    <property type="entry name" value="Aldo/ket_reductase_CS"/>
</dbReference>
<dbReference type="PROSITE" id="PS00062">
    <property type="entry name" value="ALDOKETO_REDUCTASE_2"/>
    <property type="match status" value="1"/>
</dbReference>
<comment type="caution">
    <text evidence="5">The sequence shown here is derived from an EMBL/GenBank/DDBJ whole genome shotgun (WGS) entry which is preliminary data.</text>
</comment>